<organism evidence="2 3">
    <name type="scientific">Colletotrichum abscissum</name>
    <dbReference type="NCBI Taxonomy" id="1671311"/>
    <lineage>
        <taxon>Eukaryota</taxon>
        <taxon>Fungi</taxon>
        <taxon>Dikarya</taxon>
        <taxon>Ascomycota</taxon>
        <taxon>Pezizomycotina</taxon>
        <taxon>Sordariomycetes</taxon>
        <taxon>Hypocreomycetidae</taxon>
        <taxon>Glomerellales</taxon>
        <taxon>Glomerellaceae</taxon>
        <taxon>Colletotrichum</taxon>
        <taxon>Colletotrichum acutatum species complex</taxon>
    </lineage>
</organism>
<evidence type="ECO:0000313" key="3">
    <source>
        <dbReference type="Proteomes" id="UP001056436"/>
    </source>
</evidence>
<evidence type="ECO:0000313" key="2">
    <source>
        <dbReference type="EMBL" id="KAI3534799.1"/>
    </source>
</evidence>
<reference evidence="2" key="1">
    <citation type="submission" date="2019-01" db="EMBL/GenBank/DDBJ databases">
        <title>Colletotrichum abscissum LGMF1257.</title>
        <authorList>
            <person name="Baroncelli R."/>
        </authorList>
    </citation>
    <scope>NUCLEOTIDE SEQUENCE</scope>
    <source>
        <strain evidence="2">Ca142</strain>
    </source>
</reference>
<feature type="compositionally biased region" description="Polar residues" evidence="1">
    <location>
        <begin position="1"/>
        <end position="12"/>
    </location>
</feature>
<feature type="region of interest" description="Disordered" evidence="1">
    <location>
        <begin position="362"/>
        <end position="382"/>
    </location>
</feature>
<protein>
    <recommendedName>
        <fullName evidence="4">Nuclear pore protein</fullName>
    </recommendedName>
</protein>
<name>A0A9Q0AZJ0_9PEZI</name>
<sequence>MAASPLTIQSTPPRNPLQIKEQPDKDQGFPIAADDTNGGLSSVIEVQIDPDGDLTLRAGQQTDKPERLFHVCASALRRSSQVWKKMLFGPFKESKPAFGPWVVNLPEDDPEALEIILNIIHANFPLVPNTPDLFELYEIFQMANKYDMIPALKPWAVSWLHVAENCQKGTNRFEGRERAALSYVAWELGQVELHRQMVKELIMYSSLSEDERMVSQKVLLDDVGPIGPPGLLEILHRQREDIINILPLQINSVIRELMFNDGCCVDKRATCEDRKHCNFIILGSLMRGMGDTSGGVGLEVKCDRMEAVASFMDRIRSIANEICFHDGHTTRCNPGPKIQFMLKKITKGRIVKLTKSSIQKMEQRREEFGLGPERARTPEELS</sequence>
<dbReference type="OrthoDB" id="5275938at2759"/>
<dbReference type="Gene3D" id="3.30.710.10">
    <property type="entry name" value="Potassium Channel Kv1.1, Chain A"/>
    <property type="match status" value="1"/>
</dbReference>
<comment type="caution">
    <text evidence="2">The sequence shown here is derived from an EMBL/GenBank/DDBJ whole genome shotgun (WGS) entry which is preliminary data.</text>
</comment>
<feature type="region of interest" description="Disordered" evidence="1">
    <location>
        <begin position="1"/>
        <end position="31"/>
    </location>
</feature>
<dbReference type="Proteomes" id="UP001056436">
    <property type="component" value="Unassembled WGS sequence"/>
</dbReference>
<gene>
    <name evidence="2" type="ORF">CABS02_13127</name>
</gene>
<proteinExistence type="predicted"/>
<evidence type="ECO:0008006" key="4">
    <source>
        <dbReference type="Google" id="ProtNLM"/>
    </source>
</evidence>
<accession>A0A9Q0AZJ0</accession>
<dbReference type="InterPro" id="IPR011333">
    <property type="entry name" value="SKP1/BTB/POZ_sf"/>
</dbReference>
<keyword evidence="3" id="KW-1185">Reference proteome</keyword>
<dbReference type="EMBL" id="SDAQ01000141">
    <property type="protein sequence ID" value="KAI3534799.1"/>
    <property type="molecule type" value="Genomic_DNA"/>
</dbReference>
<dbReference type="AlphaFoldDB" id="A0A9Q0AZJ0"/>
<evidence type="ECO:0000256" key="1">
    <source>
        <dbReference type="SAM" id="MobiDB-lite"/>
    </source>
</evidence>
<dbReference type="SUPFAM" id="SSF54695">
    <property type="entry name" value="POZ domain"/>
    <property type="match status" value="1"/>
</dbReference>